<evidence type="ECO:0000313" key="6">
    <source>
        <dbReference type="Proteomes" id="UP000054359"/>
    </source>
</evidence>
<feature type="domain" description="Tc1-like transposase DDE" evidence="3">
    <location>
        <begin position="470"/>
        <end position="614"/>
    </location>
</feature>
<dbReference type="GO" id="GO:0006313">
    <property type="term" value="P:DNA transposition"/>
    <property type="evidence" value="ECO:0007669"/>
    <property type="project" value="InterPro"/>
</dbReference>
<dbReference type="Proteomes" id="UP000054359">
    <property type="component" value="Unassembled WGS sequence"/>
</dbReference>
<feature type="domain" description="Transposase IS30-like HTH" evidence="4">
    <location>
        <begin position="11"/>
        <end position="48"/>
    </location>
</feature>
<dbReference type="Pfam" id="PF13384">
    <property type="entry name" value="HTH_23"/>
    <property type="match status" value="1"/>
</dbReference>
<dbReference type="Gene3D" id="3.30.420.10">
    <property type="entry name" value="Ribonuclease H-like superfamily/Ribonuclease H"/>
    <property type="match status" value="2"/>
</dbReference>
<dbReference type="EMBL" id="KK113395">
    <property type="protein sequence ID" value="KFM60109.1"/>
    <property type="molecule type" value="Genomic_DNA"/>
</dbReference>
<feature type="non-terminal residue" evidence="5">
    <location>
        <position position="635"/>
    </location>
</feature>
<dbReference type="PANTHER" id="PTHR23022">
    <property type="entry name" value="TRANSPOSABLE ELEMENT-RELATED"/>
    <property type="match status" value="1"/>
</dbReference>
<name>A0A087T4S0_STEMI</name>
<dbReference type="PANTHER" id="PTHR23022:SF135">
    <property type="entry name" value="SI:DKEY-77F5.3"/>
    <property type="match status" value="1"/>
</dbReference>
<dbReference type="SUPFAM" id="SSF46689">
    <property type="entry name" value="Homeodomain-like"/>
    <property type="match status" value="2"/>
</dbReference>
<dbReference type="InterPro" id="IPR036397">
    <property type="entry name" value="RNaseH_sf"/>
</dbReference>
<accession>A0A087T4S0</accession>
<dbReference type="AlphaFoldDB" id="A0A087T4S0"/>
<feature type="domain" description="Transposase Tc1-like" evidence="2">
    <location>
        <begin position="389"/>
        <end position="461"/>
    </location>
</feature>
<evidence type="ECO:0000259" key="4">
    <source>
        <dbReference type="Pfam" id="PF13936"/>
    </source>
</evidence>
<gene>
    <name evidence="5" type="ORF">X975_24053</name>
</gene>
<dbReference type="Pfam" id="PF01498">
    <property type="entry name" value="HTH_Tnp_Tc3_2"/>
    <property type="match status" value="2"/>
</dbReference>
<dbReference type="InterPro" id="IPR038717">
    <property type="entry name" value="Tc1-like_DDE_dom"/>
</dbReference>
<sequence length="635" mass="73867">MPRRRKRARFEQLTEFERGRIIGLREAGLSYRAVASRVQRNSSTVMRVWKQWTDECRTTRKSGSGPRNVTSARDDRHLVRMARTDRTASSRQLAALWSIATGVSLCASSIRRRLLQCGLRARTPLYRIPLTHDHRRLRLQWANQHRDWRADWQHVVFSDESRFNLWYHDGRIRVRRYAGERHLPECIIERHSGRTPGVMVWGAIAYHRRSQLLRIVGNLNSNRYIREVLQPEAVPFLQSLPGAVFQQDNARPHTARIVKSFFAAQQVQLLPWPACSPDMSPIEHVWDVIGRRLARDPRPVAFADELWLLISVYRDSKRFVMASKYHLEESVKWRIIDRLDAGQSIMETATCLNISRQTVSKLWKQFQNDGSVVRRPGQGRKRMTTASEDRYLALTARRNRKATARQLSSELAAATGTVASRQTIYRRLNEKGLYARKPRVCVLLSSQKKRDRFNWCKEHQNWTEHQWSHVLFTDESRFSLTGDSKRVYIWRESGTRNDPSNIVERDRFGSGGVMVWGGIMIDGRTPLHVFSSGSVTGQIYRDEVLDAYVRLFRGAYGPDFLFMDDNARPHRANLVDEFLESEDIKRIPWPPNSPDLNPIENLWDCLGRAIARIHPPPRDVNALKTALLEEWRLIP</sequence>
<dbReference type="Pfam" id="PF13358">
    <property type="entry name" value="DDE_3"/>
    <property type="match status" value="2"/>
</dbReference>
<protein>
    <submittedName>
        <fullName evidence="5">Transposable element Tc1 transposase</fullName>
    </submittedName>
</protein>
<dbReference type="InterPro" id="IPR025246">
    <property type="entry name" value="IS30-like_HTH"/>
</dbReference>
<reference evidence="5 6" key="1">
    <citation type="submission" date="2013-11" db="EMBL/GenBank/DDBJ databases">
        <title>Genome sequencing of Stegodyphus mimosarum.</title>
        <authorList>
            <person name="Bechsgaard J."/>
        </authorList>
    </citation>
    <scope>NUCLEOTIDE SEQUENCE [LARGE SCALE GENOMIC DNA]</scope>
</reference>
<evidence type="ECO:0000256" key="1">
    <source>
        <dbReference type="ARBA" id="ARBA00004123"/>
    </source>
</evidence>
<dbReference type="Pfam" id="PF13936">
    <property type="entry name" value="HTH_38"/>
    <property type="match status" value="1"/>
</dbReference>
<dbReference type="GO" id="GO:0005634">
    <property type="term" value="C:nucleus"/>
    <property type="evidence" value="ECO:0007669"/>
    <property type="project" value="UniProtKB-SubCell"/>
</dbReference>
<dbReference type="InterPro" id="IPR002492">
    <property type="entry name" value="Transposase_Tc1-like"/>
</dbReference>
<dbReference type="GO" id="GO:0015074">
    <property type="term" value="P:DNA integration"/>
    <property type="evidence" value="ECO:0007669"/>
    <property type="project" value="InterPro"/>
</dbReference>
<keyword evidence="6" id="KW-1185">Reference proteome</keyword>
<dbReference type="STRING" id="407821.A0A087T4S0"/>
<dbReference type="GO" id="GO:0003677">
    <property type="term" value="F:DNA binding"/>
    <property type="evidence" value="ECO:0007669"/>
    <property type="project" value="InterPro"/>
</dbReference>
<evidence type="ECO:0000313" key="5">
    <source>
        <dbReference type="EMBL" id="KFM60109.1"/>
    </source>
</evidence>
<dbReference type="OrthoDB" id="6435233at2759"/>
<dbReference type="InterPro" id="IPR009057">
    <property type="entry name" value="Homeodomain-like_sf"/>
</dbReference>
<organism evidence="5 6">
    <name type="scientific">Stegodyphus mimosarum</name>
    <name type="common">African social velvet spider</name>
    <dbReference type="NCBI Taxonomy" id="407821"/>
    <lineage>
        <taxon>Eukaryota</taxon>
        <taxon>Metazoa</taxon>
        <taxon>Ecdysozoa</taxon>
        <taxon>Arthropoda</taxon>
        <taxon>Chelicerata</taxon>
        <taxon>Arachnida</taxon>
        <taxon>Araneae</taxon>
        <taxon>Araneomorphae</taxon>
        <taxon>Entelegynae</taxon>
        <taxon>Eresoidea</taxon>
        <taxon>Eresidae</taxon>
        <taxon>Stegodyphus</taxon>
    </lineage>
</organism>
<evidence type="ECO:0000259" key="2">
    <source>
        <dbReference type="Pfam" id="PF01498"/>
    </source>
</evidence>
<dbReference type="InterPro" id="IPR047655">
    <property type="entry name" value="Transpos_IS630-like"/>
</dbReference>
<dbReference type="InterPro" id="IPR052338">
    <property type="entry name" value="Transposase_5"/>
</dbReference>
<evidence type="ECO:0000259" key="3">
    <source>
        <dbReference type="Pfam" id="PF13358"/>
    </source>
</evidence>
<comment type="subcellular location">
    <subcellularLocation>
        <location evidence="1">Nucleus</location>
    </subcellularLocation>
</comment>
<feature type="domain" description="Tc1-like transposase DDE" evidence="3">
    <location>
        <begin position="154"/>
        <end position="295"/>
    </location>
</feature>
<proteinExistence type="predicted"/>
<dbReference type="Gene3D" id="1.10.10.60">
    <property type="entry name" value="Homeodomain-like"/>
    <property type="match status" value="1"/>
</dbReference>
<dbReference type="NCBIfam" id="NF033545">
    <property type="entry name" value="transpos_IS630"/>
    <property type="match status" value="1"/>
</dbReference>
<feature type="domain" description="Transposase Tc1-like" evidence="2">
    <location>
        <begin position="75"/>
        <end position="147"/>
    </location>
</feature>